<feature type="transmembrane region" description="Helical" evidence="1">
    <location>
        <begin position="96"/>
        <end position="114"/>
    </location>
</feature>
<dbReference type="EMBL" id="BMAO01009437">
    <property type="protein sequence ID" value="GFR30912.1"/>
    <property type="molecule type" value="Genomic_DNA"/>
</dbReference>
<dbReference type="InterPro" id="IPR052709">
    <property type="entry name" value="Transposase-MT_Hybrid"/>
</dbReference>
<keyword evidence="1" id="KW-0472">Membrane</keyword>
<keyword evidence="4" id="KW-1185">Reference proteome</keyword>
<organism evidence="3 4">
    <name type="scientific">Trichonephila clavata</name>
    <name type="common">Joro spider</name>
    <name type="synonym">Nephila clavata</name>
    <dbReference type="NCBI Taxonomy" id="2740835"/>
    <lineage>
        <taxon>Eukaryota</taxon>
        <taxon>Metazoa</taxon>
        <taxon>Ecdysozoa</taxon>
        <taxon>Arthropoda</taxon>
        <taxon>Chelicerata</taxon>
        <taxon>Arachnida</taxon>
        <taxon>Araneae</taxon>
        <taxon>Araneomorphae</taxon>
        <taxon>Entelegynae</taxon>
        <taxon>Araneoidea</taxon>
        <taxon>Nephilidae</taxon>
        <taxon>Trichonephila</taxon>
    </lineage>
</organism>
<dbReference type="PANTHER" id="PTHR46060:SF1">
    <property type="entry name" value="MARINER MOS1 TRANSPOSASE-LIKE PROTEIN"/>
    <property type="match status" value="1"/>
</dbReference>
<sequence>MEVTCVEQRAYIKIAVLQRRNEMECHSEFVEALGNNALSYRTVARWVGKFQQGRVPTSDEQRSGRPLSVRTDVARTVIEQLMGEDRRRNAQQTHRHVNFMCTVLSFFCTVKAILPCILP</sequence>
<dbReference type="InterPro" id="IPR041426">
    <property type="entry name" value="Mos1_HTH"/>
</dbReference>
<dbReference type="PANTHER" id="PTHR46060">
    <property type="entry name" value="MARINER MOS1 TRANSPOSASE-LIKE PROTEIN"/>
    <property type="match status" value="1"/>
</dbReference>
<protein>
    <submittedName>
        <fullName evidence="3">HTH_48 domain-containing protein</fullName>
    </submittedName>
</protein>
<gene>
    <name evidence="3" type="primary">NCL1_39999</name>
    <name evidence="3" type="ORF">TNCT_142321</name>
</gene>
<feature type="domain" description="Mos1 transposase HTH" evidence="2">
    <location>
        <begin position="9"/>
        <end position="53"/>
    </location>
</feature>
<keyword evidence="1" id="KW-1133">Transmembrane helix</keyword>
<evidence type="ECO:0000256" key="1">
    <source>
        <dbReference type="SAM" id="Phobius"/>
    </source>
</evidence>
<evidence type="ECO:0000259" key="2">
    <source>
        <dbReference type="Pfam" id="PF17906"/>
    </source>
</evidence>
<dbReference type="OrthoDB" id="616263at2759"/>
<evidence type="ECO:0000313" key="3">
    <source>
        <dbReference type="EMBL" id="GFR30912.1"/>
    </source>
</evidence>
<reference evidence="3" key="1">
    <citation type="submission" date="2020-07" db="EMBL/GenBank/DDBJ databases">
        <title>Multicomponent nature underlies the extraordinary mechanical properties of spider dragline silk.</title>
        <authorList>
            <person name="Kono N."/>
            <person name="Nakamura H."/>
            <person name="Mori M."/>
            <person name="Yoshida Y."/>
            <person name="Ohtoshi R."/>
            <person name="Malay A.D."/>
            <person name="Moran D.A.P."/>
            <person name="Tomita M."/>
            <person name="Numata K."/>
            <person name="Arakawa K."/>
        </authorList>
    </citation>
    <scope>NUCLEOTIDE SEQUENCE</scope>
</reference>
<dbReference type="AlphaFoldDB" id="A0A8X6M3R0"/>
<proteinExistence type="predicted"/>
<name>A0A8X6M3R0_TRICU</name>
<dbReference type="Proteomes" id="UP000887116">
    <property type="component" value="Unassembled WGS sequence"/>
</dbReference>
<accession>A0A8X6M3R0</accession>
<comment type="caution">
    <text evidence="3">The sequence shown here is derived from an EMBL/GenBank/DDBJ whole genome shotgun (WGS) entry which is preliminary data.</text>
</comment>
<keyword evidence="1" id="KW-0812">Transmembrane</keyword>
<evidence type="ECO:0000313" key="4">
    <source>
        <dbReference type="Proteomes" id="UP000887116"/>
    </source>
</evidence>
<dbReference type="Pfam" id="PF17906">
    <property type="entry name" value="HTH_48"/>
    <property type="match status" value="1"/>
</dbReference>